<evidence type="ECO:0000313" key="2">
    <source>
        <dbReference type="Proteomes" id="UP001312908"/>
    </source>
</evidence>
<reference evidence="1 2" key="1">
    <citation type="submission" date="2023-10" db="EMBL/GenBank/DDBJ databases">
        <title>Sorlinia euscelidii gen. nov., sp. nov., an acetic acid bacteria isolated from the gut of Euscelidius variegatus emitter.</title>
        <authorList>
            <person name="Michoud G."/>
            <person name="Marasco R."/>
            <person name="Seferji K."/>
            <person name="Gonella E."/>
            <person name="Garuglieri E."/>
            <person name="Alma A."/>
            <person name="Mapelli F."/>
            <person name="Borin S."/>
            <person name="Daffonchio D."/>
            <person name="Crotti E."/>
        </authorList>
    </citation>
    <scope>NUCLEOTIDE SEQUENCE [LARGE SCALE GENOMIC DNA]</scope>
    <source>
        <strain evidence="1 2">EV16P</strain>
    </source>
</reference>
<evidence type="ECO:0000313" key="1">
    <source>
        <dbReference type="EMBL" id="MEE8658840.1"/>
    </source>
</evidence>
<name>A0ABU7U2Z1_9PROT</name>
<dbReference type="EMBL" id="JAWJZY010000003">
    <property type="protein sequence ID" value="MEE8658840.1"/>
    <property type="molecule type" value="Genomic_DNA"/>
</dbReference>
<accession>A0ABU7U2Z1</accession>
<proteinExistence type="predicted"/>
<keyword evidence="2" id="KW-1185">Reference proteome</keyword>
<comment type="caution">
    <text evidence="1">The sequence shown here is derived from an EMBL/GenBank/DDBJ whole genome shotgun (WGS) entry which is preliminary data.</text>
</comment>
<dbReference type="Proteomes" id="UP001312908">
    <property type="component" value="Unassembled WGS sequence"/>
</dbReference>
<protein>
    <submittedName>
        <fullName evidence="1">Uncharacterized protein</fullName>
    </submittedName>
</protein>
<organism evidence="1 2">
    <name type="scientific">Sorlinia euscelidii</name>
    <dbReference type="NCBI Taxonomy" id="3081148"/>
    <lineage>
        <taxon>Bacteria</taxon>
        <taxon>Pseudomonadati</taxon>
        <taxon>Pseudomonadota</taxon>
        <taxon>Alphaproteobacteria</taxon>
        <taxon>Acetobacterales</taxon>
        <taxon>Acetobacteraceae</taxon>
        <taxon>Sorlinia</taxon>
    </lineage>
</organism>
<gene>
    <name evidence="1" type="ORF">DOFOFD_07430</name>
</gene>
<sequence>MNLALLGVLSDCGGLSLHERNIILNTDILR</sequence>